<dbReference type="PANTHER" id="PTHR14949:SF32">
    <property type="entry name" value="WNT INHIBITORY FACTOR 1"/>
    <property type="match status" value="1"/>
</dbReference>
<evidence type="ECO:0000256" key="3">
    <source>
        <dbReference type="ARBA" id="ARBA00013854"/>
    </source>
</evidence>
<feature type="disulfide bond" evidence="10">
    <location>
        <begin position="279"/>
        <end position="289"/>
    </location>
</feature>
<gene>
    <name evidence="15" type="primary">LOC106469106</name>
</gene>
<evidence type="ECO:0000256" key="4">
    <source>
        <dbReference type="ARBA" id="ARBA00022473"/>
    </source>
</evidence>
<feature type="domain" description="WIF" evidence="13">
    <location>
        <begin position="33"/>
        <end position="171"/>
    </location>
</feature>
<keyword evidence="14" id="KW-1185">Reference proteome</keyword>
<evidence type="ECO:0000259" key="13">
    <source>
        <dbReference type="PROSITE" id="PS50814"/>
    </source>
</evidence>
<feature type="chain" id="PRO_5047356937" description="Wnt inhibitory factor 1" evidence="11">
    <location>
        <begin position="22"/>
        <end position="425"/>
    </location>
</feature>
<dbReference type="InterPro" id="IPR038677">
    <property type="entry name" value="WIF_sf"/>
</dbReference>
<keyword evidence="7 11" id="KW-0732">Signal</keyword>
<protein>
    <recommendedName>
        <fullName evidence="3">Wnt inhibitory factor 1</fullName>
    </recommendedName>
</protein>
<dbReference type="InterPro" id="IPR050969">
    <property type="entry name" value="Dev_Signal_Modulators"/>
</dbReference>
<feature type="domain" description="EGF-like" evidence="12">
    <location>
        <begin position="243"/>
        <end position="275"/>
    </location>
</feature>
<reference evidence="15" key="1">
    <citation type="submission" date="2025-08" db="UniProtKB">
        <authorList>
            <consortium name="RefSeq"/>
        </authorList>
    </citation>
    <scope>IDENTIFICATION</scope>
    <source>
        <tissue evidence="15">Muscle</tissue>
    </source>
</reference>
<proteinExistence type="predicted"/>
<feature type="disulfide bond" evidence="10">
    <location>
        <begin position="183"/>
        <end position="193"/>
    </location>
</feature>
<dbReference type="PRINTS" id="PR01901">
    <property type="entry name" value="WIFPROTEIN"/>
</dbReference>
<comment type="function">
    <text evidence="1">Binds to WNT proteins and inhibits their activities. May be involved in mesoderm segmentation.</text>
</comment>
<keyword evidence="10" id="KW-0245">EGF-like domain</keyword>
<dbReference type="PROSITE" id="PS00022">
    <property type="entry name" value="EGF_1"/>
    <property type="match status" value="2"/>
</dbReference>
<evidence type="ECO:0000259" key="12">
    <source>
        <dbReference type="PROSITE" id="PS50026"/>
    </source>
</evidence>
<dbReference type="Gene3D" id="2.60.40.2170">
    <property type="entry name" value="Wnt, WIF domain"/>
    <property type="match status" value="1"/>
</dbReference>
<evidence type="ECO:0000313" key="15">
    <source>
        <dbReference type="RefSeq" id="XP_022253236.1"/>
    </source>
</evidence>
<feature type="disulfide bond" evidence="10">
    <location>
        <begin position="201"/>
        <end position="210"/>
    </location>
</feature>
<dbReference type="Gene3D" id="2.10.25.10">
    <property type="entry name" value="Laminin"/>
    <property type="match status" value="5"/>
</dbReference>
<feature type="signal peptide" evidence="11">
    <location>
        <begin position="1"/>
        <end position="21"/>
    </location>
</feature>
<comment type="subcellular location">
    <subcellularLocation>
        <location evidence="2">Secreted</location>
    </subcellularLocation>
</comment>
<keyword evidence="5" id="KW-0964">Secreted</keyword>
<evidence type="ECO:0000256" key="5">
    <source>
        <dbReference type="ARBA" id="ARBA00022525"/>
    </source>
</evidence>
<dbReference type="RefSeq" id="XP_022253236.1">
    <property type="nucleotide sequence ID" value="XM_022397528.1"/>
</dbReference>
<dbReference type="PROSITE" id="PS50026">
    <property type="entry name" value="EGF_3"/>
    <property type="match status" value="3"/>
</dbReference>
<dbReference type="SMART" id="SM00469">
    <property type="entry name" value="WIF"/>
    <property type="match status" value="1"/>
</dbReference>
<evidence type="ECO:0000313" key="14">
    <source>
        <dbReference type="Proteomes" id="UP000694941"/>
    </source>
</evidence>
<feature type="disulfide bond" evidence="10">
    <location>
        <begin position="265"/>
        <end position="274"/>
    </location>
</feature>
<accession>A0ABM1TBI0</accession>
<evidence type="ECO:0000256" key="2">
    <source>
        <dbReference type="ARBA" id="ARBA00004613"/>
    </source>
</evidence>
<dbReference type="InterPro" id="IPR003306">
    <property type="entry name" value="WIF"/>
</dbReference>
<evidence type="ECO:0000256" key="9">
    <source>
        <dbReference type="ARBA" id="ARBA00023180"/>
    </source>
</evidence>
<name>A0ABM1TBI0_LIMPO</name>
<dbReference type="Pfam" id="PF02019">
    <property type="entry name" value="WIF"/>
    <property type="match status" value="1"/>
</dbReference>
<keyword evidence="4" id="KW-0217">Developmental protein</keyword>
<sequence>MTLRPYGHVLLIIWWTAAIVAEKERPKGGDMSLWIDEKQVKEFSGFPMEIFAIADGTVLPYILDPNFEKYLPVIPSEVSSVNFTWKSGDNKQYNYNFENLQSFNEDILSNPVISIETKGRVPKKPGVFQVFLPCLGNRSGVAGFSIGLRIVNENGKYLEGTPLLLRLQKQCAEHVTQGPDPECDKKCANRGWCNQQKICECQKGYMGNYCRTALCYPQCMNGGTCISPGVCKCADGYQGPHCEGGICREKCLNGGKCIQKDKCKCRKGYYGPRCEYSKCTIPCLNGGRCIGVNQCRCKRGYSGGQCDQQNKRQKERRRRPKGCRKSCKHGLCVGNQCRCDRGWFGRRCNRRPCTPRRCKHGVCVGNACRCEKGWYGRKCNKRPCTPQRCKHGICLGNRCQCEKGWYGRKCNRSHPRRRRTKKRYV</sequence>
<evidence type="ECO:0000256" key="8">
    <source>
        <dbReference type="ARBA" id="ARBA00023157"/>
    </source>
</evidence>
<dbReference type="InterPro" id="IPR013309">
    <property type="entry name" value="Wnt-inh"/>
</dbReference>
<evidence type="ECO:0000256" key="10">
    <source>
        <dbReference type="PROSITE-ProRule" id="PRU00076"/>
    </source>
</evidence>
<keyword evidence="6" id="KW-0879">Wnt signaling pathway</keyword>
<feature type="disulfide bond" evidence="10">
    <location>
        <begin position="297"/>
        <end position="306"/>
    </location>
</feature>
<dbReference type="GeneID" id="106469106"/>
<evidence type="ECO:0000256" key="1">
    <source>
        <dbReference type="ARBA" id="ARBA00003309"/>
    </source>
</evidence>
<evidence type="ECO:0000256" key="11">
    <source>
        <dbReference type="SAM" id="SignalP"/>
    </source>
</evidence>
<dbReference type="SMART" id="SM00181">
    <property type="entry name" value="EGF"/>
    <property type="match status" value="7"/>
</dbReference>
<evidence type="ECO:0000256" key="6">
    <source>
        <dbReference type="ARBA" id="ARBA00022687"/>
    </source>
</evidence>
<feature type="domain" description="EGF-like" evidence="12">
    <location>
        <begin position="276"/>
        <end position="307"/>
    </location>
</feature>
<keyword evidence="8 10" id="KW-1015">Disulfide bond</keyword>
<dbReference type="PROSITE" id="PS01186">
    <property type="entry name" value="EGF_2"/>
    <property type="match status" value="2"/>
</dbReference>
<dbReference type="PROSITE" id="PS50814">
    <property type="entry name" value="WIF"/>
    <property type="match status" value="1"/>
</dbReference>
<comment type="caution">
    <text evidence="10">Lacks conserved residue(s) required for the propagation of feature annotation.</text>
</comment>
<keyword evidence="9" id="KW-0325">Glycoprotein</keyword>
<dbReference type="PANTHER" id="PTHR14949">
    <property type="entry name" value="EGF-LIKE-DOMAIN, MULTIPLE 7, 8"/>
    <property type="match status" value="1"/>
</dbReference>
<evidence type="ECO:0000256" key="7">
    <source>
        <dbReference type="ARBA" id="ARBA00022729"/>
    </source>
</evidence>
<feature type="domain" description="EGF-like" evidence="12">
    <location>
        <begin position="179"/>
        <end position="211"/>
    </location>
</feature>
<feature type="disulfide bond" evidence="10">
    <location>
        <begin position="247"/>
        <end position="257"/>
    </location>
</feature>
<dbReference type="InterPro" id="IPR000742">
    <property type="entry name" value="EGF"/>
</dbReference>
<dbReference type="Proteomes" id="UP000694941">
    <property type="component" value="Unplaced"/>
</dbReference>
<organism evidence="14 15">
    <name type="scientific">Limulus polyphemus</name>
    <name type="common">Atlantic horseshoe crab</name>
    <dbReference type="NCBI Taxonomy" id="6850"/>
    <lineage>
        <taxon>Eukaryota</taxon>
        <taxon>Metazoa</taxon>
        <taxon>Ecdysozoa</taxon>
        <taxon>Arthropoda</taxon>
        <taxon>Chelicerata</taxon>
        <taxon>Merostomata</taxon>
        <taxon>Xiphosura</taxon>
        <taxon>Limulidae</taxon>
        <taxon>Limulus</taxon>
    </lineage>
</organism>